<feature type="compositionally biased region" description="Basic and acidic residues" evidence="1">
    <location>
        <begin position="108"/>
        <end position="120"/>
    </location>
</feature>
<evidence type="ECO:0000256" key="1">
    <source>
        <dbReference type="SAM" id="MobiDB-lite"/>
    </source>
</evidence>
<accession>A0A8F8KMB4</accession>
<feature type="compositionally biased region" description="Basic and acidic residues" evidence="1">
    <location>
        <begin position="134"/>
        <end position="149"/>
    </location>
</feature>
<proteinExistence type="predicted"/>
<evidence type="ECO:0000313" key="2">
    <source>
        <dbReference type="EMBL" id="QYA18777.1"/>
    </source>
</evidence>
<reference evidence="2" key="1">
    <citation type="submission" date="2021-06" db="EMBL/GenBank/DDBJ databases">
        <authorList>
            <person name="Rolland C."/>
        </authorList>
    </citation>
    <scope>NUCLEOTIDE SEQUENCE</scope>
    <source>
        <strain evidence="2">347.936635</strain>
    </source>
</reference>
<organism evidence="2">
    <name type="scientific">Clandestinovirus</name>
    <dbReference type="NCBI Taxonomy" id="2831644"/>
    <lineage>
        <taxon>Viruses</taxon>
    </lineage>
</organism>
<feature type="region of interest" description="Disordered" evidence="1">
    <location>
        <begin position="263"/>
        <end position="289"/>
    </location>
</feature>
<feature type="compositionally biased region" description="Basic and acidic residues" evidence="1">
    <location>
        <begin position="280"/>
        <end position="289"/>
    </location>
</feature>
<protein>
    <submittedName>
        <fullName evidence="2">Uncharacterized protein</fullName>
    </submittedName>
</protein>
<name>A0A8F8KMB4_9VIRU</name>
<gene>
    <name evidence="2" type="ORF">KOM_12_509</name>
</gene>
<feature type="region of interest" description="Disordered" evidence="1">
    <location>
        <begin position="40"/>
        <end position="251"/>
    </location>
</feature>
<sequence length="289" mass="31742">MDTQQKVDALLRTKANPDEQVEILKEIVVRQAMEYELLLAQTGQTSGGVKRKSTSSSRPSIKRRKVESAIENDAPVISAPDDDEELPELAERSSTGPTGSLQGTENMTKFHDNFEREKQRGTGGKLPKPGQISRAEEERLEKKMKRDGGDYEQYGVETTHIAPSKTNVPRGSALDGSIRGGQNSHGGHPVSHDREGRSQMQSDSHKKTRRSTSKSREEDEEPSETLTVFGQEIDREVLENTPVLDPGSNKLNTGFRLVEKVAGESGKDIVSSIGSKGGRHSHDNDNVSN</sequence>
<dbReference type="EMBL" id="MZ420154">
    <property type="protein sequence ID" value="QYA18777.1"/>
    <property type="molecule type" value="Genomic_DNA"/>
</dbReference>
<feature type="compositionally biased region" description="Polar residues" evidence="1">
    <location>
        <begin position="92"/>
        <end position="107"/>
    </location>
</feature>